<comment type="similarity">
    <text evidence="2">Belongs to the GSP F family.</text>
</comment>
<evidence type="ECO:0000313" key="10">
    <source>
        <dbReference type="Proteomes" id="UP000320643"/>
    </source>
</evidence>
<dbReference type="OrthoDB" id="1523422at2"/>
<feature type="domain" description="Type II secretion system protein GspF" evidence="8">
    <location>
        <begin position="44"/>
        <end position="166"/>
    </location>
</feature>
<comment type="subcellular location">
    <subcellularLocation>
        <location evidence="1">Cell membrane</location>
        <topology evidence="1">Multi-pass membrane protein</topology>
    </subcellularLocation>
</comment>
<dbReference type="RefSeq" id="WP_143371308.1">
    <property type="nucleotide sequence ID" value="NZ_VJVZ01000001.1"/>
</dbReference>
<evidence type="ECO:0000256" key="5">
    <source>
        <dbReference type="ARBA" id="ARBA00022989"/>
    </source>
</evidence>
<organism evidence="9 10">
    <name type="scientific">Flavobacterium zepuense</name>
    <dbReference type="NCBI Taxonomy" id="2593302"/>
    <lineage>
        <taxon>Bacteria</taxon>
        <taxon>Pseudomonadati</taxon>
        <taxon>Bacteroidota</taxon>
        <taxon>Flavobacteriia</taxon>
        <taxon>Flavobacteriales</taxon>
        <taxon>Flavobacteriaceae</taxon>
        <taxon>Flavobacterium</taxon>
    </lineage>
</organism>
<evidence type="ECO:0000256" key="1">
    <source>
        <dbReference type="ARBA" id="ARBA00004651"/>
    </source>
</evidence>
<evidence type="ECO:0000256" key="2">
    <source>
        <dbReference type="ARBA" id="ARBA00005745"/>
    </source>
</evidence>
<dbReference type="InterPro" id="IPR003004">
    <property type="entry name" value="GspF/PilC"/>
</dbReference>
<keyword evidence="4 7" id="KW-0812">Transmembrane</keyword>
<sequence length="377" mass="42723">MAFKLDNIPAAKVKNNTGSEIERLLKKEITLFGGGFNNKKKQSFYLELGVLLKAGITIKEALTLIVDSFKKQADKELFETVLQQVVNGKPFSDALFASKQFSEYEYHSLKIGEETGTTARVCRELGVFFERKNEQRRIVIAALTYPGIVFSTAILVVFFMLSYVVPMFEGIFKQNQMELPALTRIIMKMSALTQTYGLVIFIVIIGLFFASRFLKDNHTYRKTLHYSMLKIPVLGPFTAKVYLAQFTQAVTLLTSSKVPILNSIQMVRQMIQFVPLQDDLQKVEEDILKGSSLSESLKQTRLFDRRIISLVKVAEETNQTEFVFNQLNEQYNQEVIQQSKVMSTVLEPLIILFVGGIVAVLLIAMYLPMFQLSSAIG</sequence>
<evidence type="ECO:0000256" key="6">
    <source>
        <dbReference type="ARBA" id="ARBA00023136"/>
    </source>
</evidence>
<dbReference type="PANTHER" id="PTHR30012">
    <property type="entry name" value="GENERAL SECRETION PATHWAY PROTEIN"/>
    <property type="match status" value="1"/>
</dbReference>
<accession>A0A552V9E4</accession>
<feature type="transmembrane region" description="Helical" evidence="7">
    <location>
        <begin position="138"/>
        <end position="165"/>
    </location>
</feature>
<proteinExistence type="inferred from homology"/>
<dbReference type="Pfam" id="PF00482">
    <property type="entry name" value="T2SSF"/>
    <property type="match status" value="2"/>
</dbReference>
<evidence type="ECO:0000256" key="3">
    <source>
        <dbReference type="ARBA" id="ARBA00022475"/>
    </source>
</evidence>
<keyword evidence="6 7" id="KW-0472">Membrane</keyword>
<dbReference type="InterPro" id="IPR018076">
    <property type="entry name" value="T2SS_GspF_dom"/>
</dbReference>
<dbReference type="PANTHER" id="PTHR30012:SF0">
    <property type="entry name" value="TYPE II SECRETION SYSTEM PROTEIN F-RELATED"/>
    <property type="match status" value="1"/>
</dbReference>
<dbReference type="InterPro" id="IPR042094">
    <property type="entry name" value="T2SS_GspF_sf"/>
</dbReference>
<feature type="transmembrane region" description="Helical" evidence="7">
    <location>
        <begin position="185"/>
        <end position="210"/>
    </location>
</feature>
<dbReference type="AlphaFoldDB" id="A0A552V9E4"/>
<dbReference type="GO" id="GO:0005886">
    <property type="term" value="C:plasma membrane"/>
    <property type="evidence" value="ECO:0007669"/>
    <property type="project" value="UniProtKB-SubCell"/>
</dbReference>
<keyword evidence="5 7" id="KW-1133">Transmembrane helix</keyword>
<dbReference type="EMBL" id="VJVZ01000001">
    <property type="protein sequence ID" value="TRW27082.1"/>
    <property type="molecule type" value="Genomic_DNA"/>
</dbReference>
<evidence type="ECO:0000313" key="9">
    <source>
        <dbReference type="EMBL" id="TRW27082.1"/>
    </source>
</evidence>
<evidence type="ECO:0000259" key="8">
    <source>
        <dbReference type="Pfam" id="PF00482"/>
    </source>
</evidence>
<feature type="domain" description="Type II secretion system protein GspF" evidence="8">
    <location>
        <begin position="246"/>
        <end position="368"/>
    </location>
</feature>
<evidence type="ECO:0000256" key="4">
    <source>
        <dbReference type="ARBA" id="ARBA00022692"/>
    </source>
</evidence>
<evidence type="ECO:0000256" key="7">
    <source>
        <dbReference type="SAM" id="Phobius"/>
    </source>
</evidence>
<dbReference type="Proteomes" id="UP000320643">
    <property type="component" value="Unassembled WGS sequence"/>
</dbReference>
<name>A0A552V9E4_9FLAO</name>
<feature type="transmembrane region" description="Helical" evidence="7">
    <location>
        <begin position="349"/>
        <end position="367"/>
    </location>
</feature>
<keyword evidence="3" id="KW-1003">Cell membrane</keyword>
<dbReference type="PRINTS" id="PR00812">
    <property type="entry name" value="BCTERIALGSPF"/>
</dbReference>
<protein>
    <submittedName>
        <fullName evidence="9">Type II secretion system F family protein</fullName>
    </submittedName>
</protein>
<dbReference type="Gene3D" id="1.20.81.30">
    <property type="entry name" value="Type II secretion system (T2SS), domain F"/>
    <property type="match status" value="2"/>
</dbReference>
<reference evidence="9 10" key="1">
    <citation type="submission" date="2019-07" db="EMBL/GenBank/DDBJ databases">
        <title>Flavobacterium sp. nov., isolated from glacier ice.</title>
        <authorList>
            <person name="Liu Q."/>
            <person name="Xin Y.-H."/>
        </authorList>
    </citation>
    <scope>NUCLEOTIDE SEQUENCE [LARGE SCALE GENOMIC DNA]</scope>
    <source>
        <strain evidence="9 10">ZT4R6</strain>
    </source>
</reference>
<keyword evidence="10" id="KW-1185">Reference proteome</keyword>
<gene>
    <name evidence="9" type="ORF">FMM05_00075</name>
</gene>
<comment type="caution">
    <text evidence="9">The sequence shown here is derived from an EMBL/GenBank/DDBJ whole genome shotgun (WGS) entry which is preliminary data.</text>
</comment>